<proteinExistence type="predicted"/>
<dbReference type="EMBL" id="JACBKZ010000002">
    <property type="protein sequence ID" value="KAF5956894.1"/>
    <property type="molecule type" value="Genomic_DNA"/>
</dbReference>
<reference evidence="3" key="1">
    <citation type="journal article" date="2020" name="Nat. Commun.">
        <title>Genome assembly of wild tea tree DASZ reveals pedigree and selection history of tea varieties.</title>
        <authorList>
            <person name="Zhang W."/>
            <person name="Zhang Y."/>
            <person name="Qiu H."/>
            <person name="Guo Y."/>
            <person name="Wan H."/>
            <person name="Zhang X."/>
            <person name="Scossa F."/>
            <person name="Alseekh S."/>
            <person name="Zhang Q."/>
            <person name="Wang P."/>
            <person name="Xu L."/>
            <person name="Schmidt M.H."/>
            <person name="Jia X."/>
            <person name="Li D."/>
            <person name="Zhu A."/>
            <person name="Guo F."/>
            <person name="Chen W."/>
            <person name="Ni D."/>
            <person name="Usadel B."/>
            <person name="Fernie A.R."/>
            <person name="Wen W."/>
        </authorList>
    </citation>
    <scope>NUCLEOTIDE SEQUENCE [LARGE SCALE GENOMIC DNA]</scope>
    <source>
        <strain evidence="3">cv. G240</strain>
    </source>
</reference>
<gene>
    <name evidence="2" type="ORF">HYC85_004119</name>
</gene>
<dbReference type="Proteomes" id="UP000593564">
    <property type="component" value="Unassembled WGS sequence"/>
</dbReference>
<reference evidence="2 3" key="2">
    <citation type="submission" date="2020-07" db="EMBL/GenBank/DDBJ databases">
        <title>Genome assembly of wild tea tree DASZ reveals pedigree and selection history of tea varieties.</title>
        <authorList>
            <person name="Zhang W."/>
        </authorList>
    </citation>
    <scope>NUCLEOTIDE SEQUENCE [LARGE SCALE GENOMIC DNA]</scope>
    <source>
        <strain evidence="3">cv. G240</strain>
        <tissue evidence="2">Leaf</tissue>
    </source>
</reference>
<accession>A0A7J7HXQ8</accession>
<comment type="caution">
    <text evidence="2">The sequence shown here is derived from an EMBL/GenBank/DDBJ whole genome shotgun (WGS) entry which is preliminary data.</text>
</comment>
<feature type="compositionally biased region" description="Basic residues" evidence="1">
    <location>
        <begin position="13"/>
        <end position="22"/>
    </location>
</feature>
<keyword evidence="3" id="KW-1185">Reference proteome</keyword>
<name>A0A7J7HXQ8_CAMSI</name>
<evidence type="ECO:0000313" key="3">
    <source>
        <dbReference type="Proteomes" id="UP000593564"/>
    </source>
</evidence>
<organism evidence="2 3">
    <name type="scientific">Camellia sinensis</name>
    <name type="common">Tea plant</name>
    <name type="synonym">Thea sinensis</name>
    <dbReference type="NCBI Taxonomy" id="4442"/>
    <lineage>
        <taxon>Eukaryota</taxon>
        <taxon>Viridiplantae</taxon>
        <taxon>Streptophyta</taxon>
        <taxon>Embryophyta</taxon>
        <taxon>Tracheophyta</taxon>
        <taxon>Spermatophyta</taxon>
        <taxon>Magnoliopsida</taxon>
        <taxon>eudicotyledons</taxon>
        <taxon>Gunneridae</taxon>
        <taxon>Pentapetalae</taxon>
        <taxon>asterids</taxon>
        <taxon>Ericales</taxon>
        <taxon>Theaceae</taxon>
        <taxon>Camellia</taxon>
    </lineage>
</organism>
<dbReference type="AlphaFoldDB" id="A0A7J7HXQ8"/>
<feature type="compositionally biased region" description="Polar residues" evidence="1">
    <location>
        <begin position="40"/>
        <end position="60"/>
    </location>
</feature>
<evidence type="ECO:0000256" key="1">
    <source>
        <dbReference type="SAM" id="MobiDB-lite"/>
    </source>
</evidence>
<evidence type="ECO:0000313" key="2">
    <source>
        <dbReference type="EMBL" id="KAF5956894.1"/>
    </source>
</evidence>
<feature type="region of interest" description="Disordered" evidence="1">
    <location>
        <begin position="1"/>
        <end position="60"/>
    </location>
</feature>
<sequence>MVPTLPLELVRNQPKKQNKHLNNKLQQPTYQQSHKKTELAAQQNNQLTQPPYPQSCKQNR</sequence>
<protein>
    <submittedName>
        <fullName evidence="2">Uncharacterized protein</fullName>
    </submittedName>
</protein>